<reference evidence="1 2" key="1">
    <citation type="submission" date="2024-09" db="EMBL/GenBank/DDBJ databases">
        <authorList>
            <person name="Sun Q."/>
            <person name="Mori K."/>
        </authorList>
    </citation>
    <scope>NUCLEOTIDE SEQUENCE [LARGE SCALE GENOMIC DNA]</scope>
    <source>
        <strain evidence="1 2">KCTC 22789</strain>
    </source>
</reference>
<protein>
    <submittedName>
        <fullName evidence="1">Uncharacterized protein</fullName>
    </submittedName>
</protein>
<name>A0ABV6I5W3_9RHOB</name>
<organism evidence="1 2">
    <name type="scientific">Paracoccus niistensis</name>
    <dbReference type="NCBI Taxonomy" id="632935"/>
    <lineage>
        <taxon>Bacteria</taxon>
        <taxon>Pseudomonadati</taxon>
        <taxon>Pseudomonadota</taxon>
        <taxon>Alphaproteobacteria</taxon>
        <taxon>Rhodobacterales</taxon>
        <taxon>Paracoccaceae</taxon>
        <taxon>Paracoccus</taxon>
    </lineage>
</organism>
<proteinExistence type="predicted"/>
<sequence>MSYRRNIKTALKVARLVIRNRKTVALAVTTLAGLAAKGAVRLTKSPKR</sequence>
<dbReference type="Proteomes" id="UP001589799">
    <property type="component" value="Unassembled WGS sequence"/>
</dbReference>
<dbReference type="EMBL" id="JBHLWE010000038">
    <property type="protein sequence ID" value="MFC0341471.1"/>
    <property type="molecule type" value="Genomic_DNA"/>
</dbReference>
<evidence type="ECO:0000313" key="2">
    <source>
        <dbReference type="Proteomes" id="UP001589799"/>
    </source>
</evidence>
<dbReference type="RefSeq" id="WP_377699103.1">
    <property type="nucleotide sequence ID" value="NZ_JBHLWE010000038.1"/>
</dbReference>
<comment type="caution">
    <text evidence="1">The sequence shown here is derived from an EMBL/GenBank/DDBJ whole genome shotgun (WGS) entry which is preliminary data.</text>
</comment>
<gene>
    <name evidence="1" type="ORF">ACFFII_11945</name>
</gene>
<keyword evidence="2" id="KW-1185">Reference proteome</keyword>
<evidence type="ECO:0000313" key="1">
    <source>
        <dbReference type="EMBL" id="MFC0341471.1"/>
    </source>
</evidence>
<accession>A0ABV6I5W3</accession>